<keyword evidence="3" id="KW-1185">Reference proteome</keyword>
<protein>
    <recommendedName>
        <fullName evidence="1">AB hydrolase-1 domain-containing protein</fullName>
    </recommendedName>
</protein>
<organism evidence="2 3">
    <name type="scientific">Chitinophaga caeni</name>
    <dbReference type="NCBI Taxonomy" id="2029983"/>
    <lineage>
        <taxon>Bacteria</taxon>
        <taxon>Pseudomonadati</taxon>
        <taxon>Bacteroidota</taxon>
        <taxon>Chitinophagia</taxon>
        <taxon>Chitinophagales</taxon>
        <taxon>Chitinophagaceae</taxon>
        <taxon>Chitinophaga</taxon>
    </lineage>
</organism>
<dbReference type="PANTHER" id="PTHR43798">
    <property type="entry name" value="MONOACYLGLYCEROL LIPASE"/>
    <property type="match status" value="1"/>
</dbReference>
<reference evidence="2 3" key="1">
    <citation type="submission" date="2017-10" db="EMBL/GenBank/DDBJ databases">
        <title>Paenichitinophaga pekingensis gen. nov., sp. nov., isolated from activated sludge.</title>
        <authorList>
            <person name="Jin D."/>
            <person name="Kong X."/>
            <person name="Deng Y."/>
            <person name="Bai Z."/>
        </authorList>
    </citation>
    <scope>NUCLEOTIDE SEQUENCE [LARGE SCALE GENOMIC DNA]</scope>
    <source>
        <strain evidence="2 3">13</strain>
    </source>
</reference>
<proteinExistence type="predicted"/>
<dbReference type="PANTHER" id="PTHR43798:SF33">
    <property type="entry name" value="HYDROLASE, PUTATIVE (AFU_ORTHOLOGUE AFUA_2G14860)-RELATED"/>
    <property type="match status" value="1"/>
</dbReference>
<accession>A0A291QQM2</accession>
<dbReference type="InterPro" id="IPR029058">
    <property type="entry name" value="AB_hydrolase_fold"/>
</dbReference>
<dbReference type="Pfam" id="PF00561">
    <property type="entry name" value="Abhydrolase_1"/>
    <property type="match status" value="1"/>
</dbReference>
<dbReference type="GO" id="GO:0016020">
    <property type="term" value="C:membrane"/>
    <property type="evidence" value="ECO:0007669"/>
    <property type="project" value="TreeGrafter"/>
</dbReference>
<evidence type="ECO:0000313" key="3">
    <source>
        <dbReference type="Proteomes" id="UP000220133"/>
    </source>
</evidence>
<dbReference type="Proteomes" id="UP000220133">
    <property type="component" value="Chromosome"/>
</dbReference>
<gene>
    <name evidence="2" type="ORF">COR50_03425</name>
</gene>
<feature type="domain" description="AB hydrolase-1" evidence="1">
    <location>
        <begin position="24"/>
        <end position="250"/>
    </location>
</feature>
<dbReference type="OrthoDB" id="975949at2"/>
<name>A0A291QQM2_9BACT</name>
<dbReference type="InterPro" id="IPR000073">
    <property type="entry name" value="AB_hydrolase_1"/>
</dbReference>
<dbReference type="RefSeq" id="WP_098192686.1">
    <property type="nucleotide sequence ID" value="NZ_CP023777.1"/>
</dbReference>
<evidence type="ECO:0000313" key="2">
    <source>
        <dbReference type="EMBL" id="ATL46298.1"/>
    </source>
</evidence>
<dbReference type="Gene3D" id="3.40.50.1820">
    <property type="entry name" value="alpha/beta hydrolase"/>
    <property type="match status" value="1"/>
</dbReference>
<dbReference type="KEGG" id="cbae:COR50_03425"/>
<dbReference type="EMBL" id="CP023777">
    <property type="protein sequence ID" value="ATL46298.1"/>
    <property type="molecule type" value="Genomic_DNA"/>
</dbReference>
<dbReference type="AlphaFoldDB" id="A0A291QQM2"/>
<evidence type="ECO:0000259" key="1">
    <source>
        <dbReference type="Pfam" id="PF00561"/>
    </source>
</evidence>
<sequence length="266" mass="31076">METLFLDHMASKIHVARFGQGSRLLICFHGFGESARHFSEFASALGDVFTLLAIDLPLHGKTVWREERPLEKSDLALWIGQLLTRFRFEKFSLFGYSMGGRISLCVVELMADQIDQLFLAAADGLKNNPWHMIATQTKLGNKVFKYNTYHPAFFFRLLTRLRKWKLLNESVYKFVLLNMNDLQKREQVYKVWTILRHMMPRKKRCKRLLASHHIQTFLFFGKYDRVIPPILGRKFADGSFPCQVIVLDKGHQLVDHELGIILKQYL</sequence>
<dbReference type="SUPFAM" id="SSF53474">
    <property type="entry name" value="alpha/beta-Hydrolases"/>
    <property type="match status" value="1"/>
</dbReference>
<dbReference type="InterPro" id="IPR050266">
    <property type="entry name" value="AB_hydrolase_sf"/>
</dbReference>